<dbReference type="EMBL" id="NOKQ01000187">
    <property type="protein sequence ID" value="OZS78771.1"/>
    <property type="molecule type" value="Genomic_DNA"/>
</dbReference>
<proteinExistence type="predicted"/>
<evidence type="ECO:0008006" key="4">
    <source>
        <dbReference type="Google" id="ProtNLM"/>
    </source>
</evidence>
<dbReference type="AlphaFoldDB" id="A0A264W5F3"/>
<dbReference type="Proteomes" id="UP000217065">
    <property type="component" value="Unassembled WGS sequence"/>
</dbReference>
<reference evidence="2 3" key="1">
    <citation type="submission" date="2017-07" db="EMBL/GenBank/DDBJ databases">
        <title>Tetzosporium hominis gen.nov. sp.nov.</title>
        <authorList>
            <person name="Tetz G."/>
            <person name="Tetz V."/>
        </authorList>
    </citation>
    <scope>NUCLEOTIDE SEQUENCE [LARGE SCALE GENOMIC DNA]</scope>
    <source>
        <strain evidence="2 3">VT-49</strain>
    </source>
</reference>
<dbReference type="OrthoDB" id="2886991at2"/>
<dbReference type="InterPro" id="IPR007436">
    <property type="entry name" value="DUF485"/>
</dbReference>
<dbReference type="PANTHER" id="PTHR38441:SF1">
    <property type="entry name" value="MEMBRANE PROTEIN"/>
    <property type="match status" value="1"/>
</dbReference>
<keyword evidence="1" id="KW-0472">Membrane</keyword>
<feature type="transmembrane region" description="Helical" evidence="1">
    <location>
        <begin position="34"/>
        <end position="58"/>
    </location>
</feature>
<keyword evidence="3" id="KW-1185">Reference proteome</keyword>
<protein>
    <recommendedName>
        <fullName evidence="4">DUF485 domain-containing protein</fullName>
    </recommendedName>
</protein>
<keyword evidence="1" id="KW-0812">Transmembrane</keyword>
<feature type="transmembrane region" description="Helical" evidence="1">
    <location>
        <begin position="70"/>
        <end position="89"/>
    </location>
</feature>
<sequence>MEPIKESGYTRDYPYEKIANQENFRELKRKKNSFILYVSIFFLLAYIALPILTSYTTILNTPVIGDISLVWVYSILLFVMTWTLCMIYVKRANQFDKEAEAIKDQAVSEVGK</sequence>
<dbReference type="RefSeq" id="WP_094942005.1">
    <property type="nucleotide sequence ID" value="NZ_NOKQ01000187.1"/>
</dbReference>
<comment type="caution">
    <text evidence="2">The sequence shown here is derived from an EMBL/GenBank/DDBJ whole genome shotgun (WGS) entry which is preliminary data.</text>
</comment>
<evidence type="ECO:0000313" key="2">
    <source>
        <dbReference type="EMBL" id="OZS78771.1"/>
    </source>
</evidence>
<evidence type="ECO:0000256" key="1">
    <source>
        <dbReference type="SAM" id="Phobius"/>
    </source>
</evidence>
<organism evidence="2 3">
    <name type="scientific">Tetzosporium hominis</name>
    <dbReference type="NCBI Taxonomy" id="2020506"/>
    <lineage>
        <taxon>Bacteria</taxon>
        <taxon>Bacillati</taxon>
        <taxon>Bacillota</taxon>
        <taxon>Bacilli</taxon>
        <taxon>Bacillales</taxon>
        <taxon>Caryophanaceae</taxon>
        <taxon>Tetzosporium</taxon>
    </lineage>
</organism>
<keyword evidence="1" id="KW-1133">Transmembrane helix</keyword>
<gene>
    <name evidence="2" type="ORF">CF394_04330</name>
</gene>
<evidence type="ECO:0000313" key="3">
    <source>
        <dbReference type="Proteomes" id="UP000217065"/>
    </source>
</evidence>
<accession>A0A264W5F3</accession>
<dbReference type="Pfam" id="PF04341">
    <property type="entry name" value="DUF485"/>
    <property type="match status" value="1"/>
</dbReference>
<name>A0A264W5F3_9BACL</name>
<dbReference type="PANTHER" id="PTHR38441">
    <property type="entry name" value="INTEGRAL MEMBRANE PROTEIN-RELATED"/>
    <property type="match status" value="1"/>
</dbReference>